<name>A0A976R793_9VIRU</name>
<evidence type="ECO:0000313" key="2">
    <source>
        <dbReference type="EMBL" id="UPW40947.1"/>
    </source>
</evidence>
<accession>A0A976R793</accession>
<proteinExistence type="predicted"/>
<dbReference type="EMBL" id="OM869523">
    <property type="protein sequence ID" value="UPW40947.1"/>
    <property type="molecule type" value="Genomic_DNA"/>
</dbReference>
<reference evidence="2" key="1">
    <citation type="submission" date="2022-02" db="EMBL/GenBank/DDBJ databases">
        <title>Towards deciphering the DNA virus diversity associated with rodent species in the families Cricetidae and Heteromyidae.</title>
        <authorList>
            <person name="Lund M."/>
            <person name="Larsen B.B."/>
            <person name="Gryseels S."/>
            <person name="Kraberger S."/>
            <person name="Rowsey D.M."/>
            <person name="Steger L."/>
            <person name="Yule K.M."/>
            <person name="Upham N.S."/>
            <person name="Worobey M."/>
            <person name="Van Doorslaer K."/>
            <person name="Varsani A."/>
        </authorList>
    </citation>
    <scope>NUCLEOTIDE SEQUENCE</scope>
    <source>
        <strain evidence="2">UA08Rod_6044</strain>
    </source>
</reference>
<evidence type="ECO:0000256" key="1">
    <source>
        <dbReference type="SAM" id="Coils"/>
    </source>
</evidence>
<keyword evidence="1" id="KW-0175">Coiled coil</keyword>
<protein>
    <submittedName>
        <fullName evidence="2">DNA pilot protein</fullName>
    </submittedName>
</protein>
<feature type="coiled-coil region" evidence="1">
    <location>
        <begin position="187"/>
        <end position="214"/>
    </location>
</feature>
<organism evidence="2">
    <name type="scientific">Sigmofec virus UA08Rod_6044</name>
    <dbReference type="NCBI Taxonomy" id="2929448"/>
    <lineage>
        <taxon>Viruses</taxon>
        <taxon>Monodnaviria</taxon>
        <taxon>Sangervirae</taxon>
        <taxon>Phixviricota</taxon>
        <taxon>Malgrandaviricetes</taxon>
        <taxon>Petitvirales</taxon>
        <taxon>Microviridae</taxon>
    </lineage>
</organism>
<sequence>MTKALTGIISGNDLNSNWAQWGISTALGLAQYGQSRKDAKKSSYIQYLYNNALMDKQQNFQERMSNTAHQREMKDLEAAGLNPLLTVTGGSGASTPSSGLNSVNAPDYSSASQNGIAVAKQILNSFRYENEQDAIKANTLKTKAEMNTEIERKDNITLDNIRRTIENKYLPKNLKRGLEKTESEIIRNKAQATATQTENELKKQQILSEAANTEKIKADTKYTNERARGYSETTSGSAGHKWEYAGFSGGKNFNNSYSRTY</sequence>